<keyword evidence="4 6" id="KW-0143">Chaperone</keyword>
<dbReference type="SMART" id="SM00382">
    <property type="entry name" value="AAA"/>
    <property type="match status" value="2"/>
</dbReference>
<dbReference type="Proteomes" id="UP001254165">
    <property type="component" value="Unassembled WGS sequence"/>
</dbReference>
<accession>A0ABU3NJ61</accession>
<dbReference type="EMBL" id="JAUHMF010000001">
    <property type="protein sequence ID" value="MDT8896896.1"/>
    <property type="molecule type" value="Genomic_DNA"/>
</dbReference>
<dbReference type="Gene3D" id="1.10.8.60">
    <property type="match status" value="2"/>
</dbReference>
<evidence type="ECO:0000256" key="2">
    <source>
        <dbReference type="ARBA" id="ARBA00022741"/>
    </source>
</evidence>
<evidence type="ECO:0000256" key="4">
    <source>
        <dbReference type="ARBA" id="ARBA00023186"/>
    </source>
</evidence>
<dbReference type="InterPro" id="IPR001270">
    <property type="entry name" value="ClpA/B"/>
</dbReference>
<dbReference type="PROSITE" id="PS00871">
    <property type="entry name" value="CLPAB_2"/>
    <property type="match status" value="1"/>
</dbReference>
<dbReference type="PROSITE" id="PS51903">
    <property type="entry name" value="CLP_R"/>
    <property type="match status" value="1"/>
</dbReference>
<evidence type="ECO:0000313" key="11">
    <source>
        <dbReference type="Proteomes" id="UP001254165"/>
    </source>
</evidence>
<keyword evidence="1 5" id="KW-0677">Repeat</keyword>
<dbReference type="PANTHER" id="PTHR11638">
    <property type="entry name" value="ATP-DEPENDENT CLP PROTEASE"/>
    <property type="match status" value="1"/>
</dbReference>
<dbReference type="Gene3D" id="1.10.1780.10">
    <property type="entry name" value="Clp, N-terminal domain"/>
    <property type="match status" value="1"/>
</dbReference>
<feature type="coiled-coil region" evidence="7">
    <location>
        <begin position="88"/>
        <end position="115"/>
    </location>
</feature>
<dbReference type="Pfam" id="PF02861">
    <property type="entry name" value="Clp_N"/>
    <property type="match status" value="1"/>
</dbReference>
<dbReference type="Gene3D" id="3.40.50.300">
    <property type="entry name" value="P-loop containing nucleotide triphosphate hydrolases"/>
    <property type="match status" value="2"/>
</dbReference>
<evidence type="ECO:0000256" key="6">
    <source>
        <dbReference type="RuleBase" id="RU004432"/>
    </source>
</evidence>
<dbReference type="Pfam" id="PF10431">
    <property type="entry name" value="ClpB_D2-small"/>
    <property type="match status" value="1"/>
</dbReference>
<dbReference type="Pfam" id="PF07724">
    <property type="entry name" value="AAA_2"/>
    <property type="match status" value="1"/>
</dbReference>
<feature type="compositionally biased region" description="Polar residues" evidence="8">
    <location>
        <begin position="819"/>
        <end position="829"/>
    </location>
</feature>
<dbReference type="Pfam" id="PF17871">
    <property type="entry name" value="AAA_lid_9"/>
    <property type="match status" value="1"/>
</dbReference>
<evidence type="ECO:0000256" key="7">
    <source>
        <dbReference type="SAM" id="Coils"/>
    </source>
</evidence>
<keyword evidence="3 6" id="KW-0067">ATP-binding</keyword>
<keyword evidence="11" id="KW-1185">Reference proteome</keyword>
<evidence type="ECO:0000256" key="8">
    <source>
        <dbReference type="SAM" id="MobiDB-lite"/>
    </source>
</evidence>
<dbReference type="InterPro" id="IPR019489">
    <property type="entry name" value="Clp_ATPase_C"/>
</dbReference>
<dbReference type="InterPro" id="IPR041546">
    <property type="entry name" value="ClpA/ClpB_AAA_lid"/>
</dbReference>
<dbReference type="InterPro" id="IPR018368">
    <property type="entry name" value="ClpA/B_CS1"/>
</dbReference>
<organism evidence="10 11">
    <name type="scientific">Thermanaerothrix solaris</name>
    <dbReference type="NCBI Taxonomy" id="3058434"/>
    <lineage>
        <taxon>Bacteria</taxon>
        <taxon>Bacillati</taxon>
        <taxon>Chloroflexota</taxon>
        <taxon>Anaerolineae</taxon>
        <taxon>Anaerolineales</taxon>
        <taxon>Anaerolineaceae</taxon>
        <taxon>Thermanaerothrix</taxon>
    </lineage>
</organism>
<feature type="coiled-coil region" evidence="7">
    <location>
        <begin position="417"/>
        <end position="463"/>
    </location>
</feature>
<comment type="similarity">
    <text evidence="6">Belongs to the ClpA/ClpB family.</text>
</comment>
<dbReference type="InterPro" id="IPR004176">
    <property type="entry name" value="Clp_R_N"/>
</dbReference>
<keyword evidence="7" id="KW-0175">Coiled coil</keyword>
<dbReference type="InterPro" id="IPR036628">
    <property type="entry name" value="Clp_N_dom_sf"/>
</dbReference>
<dbReference type="PANTHER" id="PTHR11638:SF18">
    <property type="entry name" value="HEAT SHOCK PROTEIN 104"/>
    <property type="match status" value="1"/>
</dbReference>
<feature type="domain" description="Clp R" evidence="9">
    <location>
        <begin position="4"/>
        <end position="151"/>
    </location>
</feature>
<keyword evidence="2 6" id="KW-0547">Nucleotide-binding</keyword>
<feature type="region of interest" description="Disordered" evidence="8">
    <location>
        <begin position="806"/>
        <end position="829"/>
    </location>
</feature>
<gene>
    <name evidence="10" type="ORF">QYE77_01365</name>
</gene>
<dbReference type="Pfam" id="PF00004">
    <property type="entry name" value="AAA"/>
    <property type="match status" value="1"/>
</dbReference>
<feature type="compositionally biased region" description="Basic and acidic residues" evidence="8">
    <location>
        <begin position="806"/>
        <end position="818"/>
    </location>
</feature>
<evidence type="ECO:0000313" key="10">
    <source>
        <dbReference type="EMBL" id="MDT8896896.1"/>
    </source>
</evidence>
<dbReference type="SUPFAM" id="SSF81923">
    <property type="entry name" value="Double Clp-N motif"/>
    <property type="match status" value="1"/>
</dbReference>
<dbReference type="Gene3D" id="4.10.860.10">
    <property type="entry name" value="UVR domain"/>
    <property type="match status" value="1"/>
</dbReference>
<dbReference type="SUPFAM" id="SSF52540">
    <property type="entry name" value="P-loop containing nucleoside triphosphate hydrolases"/>
    <property type="match status" value="2"/>
</dbReference>
<name>A0ABU3NJ61_9CHLR</name>
<dbReference type="InterPro" id="IPR050130">
    <property type="entry name" value="ClpA_ClpB"/>
</dbReference>
<protein>
    <submittedName>
        <fullName evidence="10">AAA family ATPase</fullName>
    </submittedName>
</protein>
<evidence type="ECO:0000256" key="1">
    <source>
        <dbReference type="ARBA" id="ARBA00022737"/>
    </source>
</evidence>
<dbReference type="SMART" id="SM01086">
    <property type="entry name" value="ClpB_D2-small"/>
    <property type="match status" value="1"/>
</dbReference>
<dbReference type="InterPro" id="IPR003959">
    <property type="entry name" value="ATPase_AAA_core"/>
</dbReference>
<evidence type="ECO:0000259" key="9">
    <source>
        <dbReference type="PROSITE" id="PS51903"/>
    </source>
</evidence>
<dbReference type="InterPro" id="IPR028299">
    <property type="entry name" value="ClpA/B_CS2"/>
</dbReference>
<comment type="caution">
    <text evidence="10">The sequence shown here is derived from an EMBL/GenBank/DDBJ whole genome shotgun (WGS) entry which is preliminary data.</text>
</comment>
<dbReference type="InterPro" id="IPR027417">
    <property type="entry name" value="P-loop_NTPase"/>
</dbReference>
<evidence type="ECO:0000256" key="3">
    <source>
        <dbReference type="ARBA" id="ARBA00022840"/>
    </source>
</evidence>
<dbReference type="InterPro" id="IPR003593">
    <property type="entry name" value="AAA+_ATPase"/>
</dbReference>
<dbReference type="PROSITE" id="PS00870">
    <property type="entry name" value="CLPAB_1"/>
    <property type="match status" value="1"/>
</dbReference>
<sequence length="829" mass="93887">MMRFDRFTERAQEAAQRAAEIIQRYGHNQIDTEHILLALIEQPQGVIPQILEILKVDASMLADRLDYILRTSPKASIFGGGAGQIFITPRVKRIIDQANEEANRLKDEYISTEHIFLAILSERNTPAARLLEGAGITRERVLDAIMQIRGGQRVTDPQAETRYRTLEKYSRDLTALAREGKLDPVIGRDQEILRVMQILSRRTKNNPVLIGEAGVGKTAIVEGLAQKIAANDVPEILMGKRVVQLDLGAMIAGSRFRGEFEERLKAAIEEVQRSEGEIILFIDELHTVVGAGAAQGAMDASNMLKPALARGELQCIGATTLDEYHKYIEKDAALERRFAPVYVDEPSIEETIEMLRGLRDRYEAHHKVRFSDEALVAAARLSAQYVTERHLPDKAIDLIDEAAAKLRVALYSLPPELKKMKSEIDRLQAEEEQAGLERDYERAARKKAERLRLQEQFEMLRDQWEAEHKLDEVVDVNDIAEVVAQWTGIPVSQMMESEADRLVHMEERLSERVIGQEEAIKAIADAIRRARAGLKDPRRPIGSFIFIGPSGVGKTELAKALAEFLFGDEDALVRLDMSEYREQHTVSRLFGAPPGYVGYEEGGQLTEAVRRRPYRVILFDEIEKAHPEVWNALLQILDEGRLTDGQGHVVDFRNTVLIMTSNLGTEFVRRGGTLGFLPESHNDEDRLNQEKIQKALKSTFRPEFLNRIDEIIMFSPLTQEHMYKIVDLQMKEVRQRLLEHGLDVELTPAARRWLAEIGYDPSFGARPLRRAIQKYIESPLSVSILSGQFRVGDKIIVDYQEGDTKPTFRRADEVKEPSLQEQPAESSRS</sequence>
<dbReference type="CDD" id="cd19499">
    <property type="entry name" value="RecA-like_ClpB_Hsp104-like"/>
    <property type="match status" value="1"/>
</dbReference>
<dbReference type="CDD" id="cd00009">
    <property type="entry name" value="AAA"/>
    <property type="match status" value="1"/>
</dbReference>
<evidence type="ECO:0000256" key="5">
    <source>
        <dbReference type="PROSITE-ProRule" id="PRU01251"/>
    </source>
</evidence>
<reference evidence="10 11" key="1">
    <citation type="submission" date="2023-07" db="EMBL/GenBank/DDBJ databases">
        <title>Novel species of Thermanaerothrix with wide hydrolytic capabilities.</title>
        <authorList>
            <person name="Zayulina K.S."/>
            <person name="Podosokorskaya O.A."/>
            <person name="Elcheninov A.G."/>
        </authorList>
    </citation>
    <scope>NUCLEOTIDE SEQUENCE [LARGE SCALE GENOMIC DNA]</scope>
    <source>
        <strain evidence="10 11">4228-RoL</strain>
    </source>
</reference>
<dbReference type="PRINTS" id="PR00300">
    <property type="entry name" value="CLPPROTEASEA"/>
</dbReference>
<proteinExistence type="inferred from homology"/>